<keyword evidence="3" id="KW-1185">Reference proteome</keyword>
<organism evidence="2 3">
    <name type="scientific">Pythium insidiosum</name>
    <name type="common">Pythiosis disease agent</name>
    <dbReference type="NCBI Taxonomy" id="114742"/>
    <lineage>
        <taxon>Eukaryota</taxon>
        <taxon>Sar</taxon>
        <taxon>Stramenopiles</taxon>
        <taxon>Oomycota</taxon>
        <taxon>Peronosporomycetes</taxon>
        <taxon>Pythiales</taxon>
        <taxon>Pythiaceae</taxon>
        <taxon>Pythium</taxon>
    </lineage>
</organism>
<accession>A0AAD5LNU6</accession>
<evidence type="ECO:0000313" key="2">
    <source>
        <dbReference type="EMBL" id="KAJ0404475.1"/>
    </source>
</evidence>
<feature type="region of interest" description="Disordered" evidence="1">
    <location>
        <begin position="217"/>
        <end position="240"/>
    </location>
</feature>
<dbReference type="EMBL" id="JAKCXM010000062">
    <property type="protein sequence ID" value="KAJ0404475.1"/>
    <property type="molecule type" value="Genomic_DNA"/>
</dbReference>
<feature type="compositionally biased region" description="Basic residues" evidence="1">
    <location>
        <begin position="342"/>
        <end position="352"/>
    </location>
</feature>
<evidence type="ECO:0000313" key="3">
    <source>
        <dbReference type="Proteomes" id="UP001209570"/>
    </source>
</evidence>
<dbReference type="PROSITE" id="PS50096">
    <property type="entry name" value="IQ"/>
    <property type="match status" value="1"/>
</dbReference>
<sequence>MDELRGSAPVTPRPADKLPQLCARPGNVGVQIDAFRAIKAFHRPRCGQFTERFLGMTYENHSMENHARILERTQRRAQIVADRLRKLEEHEARLVVMEQHRRVRWQQLEAAQQRRVWLMRQAAKRQELRRQEEEAAVNIQRYLRGSVARRVVSLMRRDVREVLAARCLQVFWRRVARAKENARRRQEEDKTRRLQAAQTIQRVTRRRLLSRSLPAVDEAPERPAVDEAAETGVVASPVSLDKDDDEALRAAQSHDELLHPDLSIELLFSATSSNALLETTLQRVAVGRSGEVSPKGISVAPSPRPPAVAVKRVGGGFRTLRSPRATLQPPSPSAAKPSRPNRPQHHQPRQPRPRLPARVGRLMAPAGGYSSHVVSHGRAAAHQATHAAFAAPPGELCELLLQPSTADDDTLLELVQQLDLAEP</sequence>
<dbReference type="AlphaFoldDB" id="A0AAD5LNU6"/>
<comment type="caution">
    <text evidence="2">The sequence shown here is derived from an EMBL/GenBank/DDBJ whole genome shotgun (WGS) entry which is preliminary data.</text>
</comment>
<reference evidence="2" key="1">
    <citation type="submission" date="2021-12" db="EMBL/GenBank/DDBJ databases">
        <title>Prjna785345.</title>
        <authorList>
            <person name="Rujirawat T."/>
            <person name="Krajaejun T."/>
        </authorList>
    </citation>
    <scope>NUCLEOTIDE SEQUENCE</scope>
    <source>
        <strain evidence="2">Pi057C3</strain>
    </source>
</reference>
<evidence type="ECO:0000256" key="1">
    <source>
        <dbReference type="SAM" id="MobiDB-lite"/>
    </source>
</evidence>
<feature type="region of interest" description="Disordered" evidence="1">
    <location>
        <begin position="318"/>
        <end position="356"/>
    </location>
</feature>
<name>A0AAD5LNU6_PYTIN</name>
<protein>
    <submittedName>
        <fullName evidence="2">Uncharacterized protein</fullName>
    </submittedName>
</protein>
<dbReference type="Proteomes" id="UP001209570">
    <property type="component" value="Unassembled WGS sequence"/>
</dbReference>
<gene>
    <name evidence="2" type="ORF">P43SY_008795</name>
</gene>
<proteinExistence type="predicted"/>